<sequence>MKVSLQRVTEASAIVLNELGTPDPTFDMVQIGPGLVLTVEVEPDDDEGTLARMAHRVLTLRCFDGPQGRLSLSVQEMHGEILSIPQPLTILRRPAVGRPQLVSHDADDEHANLIWIRFNEALQSGDVPVCEGRFGARMRVGSVADGPFQFTLQE</sequence>
<dbReference type="GO" id="GO:0005737">
    <property type="term" value="C:cytoplasm"/>
    <property type="evidence" value="ECO:0007669"/>
    <property type="project" value="InterPro"/>
</dbReference>
<reference evidence="2 3" key="1">
    <citation type="submission" date="2017-03" db="EMBL/GenBank/DDBJ databases">
        <title>Maternal inheritance of bifidobacteria.</title>
        <authorList>
            <person name="Lugli G.A."/>
            <person name="Duranti S."/>
            <person name="Milani C."/>
            <person name="Mancabelli L."/>
        </authorList>
    </citation>
    <scope>NUCLEOTIDE SEQUENCE [LARGE SCALE GENOMIC DNA]</scope>
    <source>
        <strain evidence="2 3">1892B</strain>
    </source>
</reference>
<dbReference type="Proteomes" id="UP000192714">
    <property type="component" value="Unassembled WGS sequence"/>
</dbReference>
<evidence type="ECO:0000313" key="3">
    <source>
        <dbReference type="Proteomes" id="UP000192714"/>
    </source>
</evidence>
<protein>
    <submittedName>
        <fullName evidence="2">D-tyrosyl-tRNA(Tyr) deacylase</fullName>
    </submittedName>
</protein>
<evidence type="ECO:0000313" key="2">
    <source>
        <dbReference type="EMBL" id="OQM58296.1"/>
    </source>
</evidence>
<dbReference type="SUPFAM" id="SSF69500">
    <property type="entry name" value="DTD-like"/>
    <property type="match status" value="1"/>
</dbReference>
<name>A0AB73PFY4_BIFAD</name>
<comment type="similarity">
    <text evidence="1">Belongs to the DTD family.</text>
</comment>
<proteinExistence type="inferred from homology"/>
<dbReference type="RefSeq" id="WP_080863172.1">
    <property type="nucleotide sequence ID" value="NZ_CAXSWS010000001.1"/>
</dbReference>
<dbReference type="GO" id="GO:0051500">
    <property type="term" value="F:D-tyrosyl-tRNA(Tyr) deacylase activity"/>
    <property type="evidence" value="ECO:0007669"/>
    <property type="project" value="TreeGrafter"/>
</dbReference>
<dbReference type="Pfam" id="PF02580">
    <property type="entry name" value="Tyr_Deacylase"/>
    <property type="match status" value="1"/>
</dbReference>
<comment type="caution">
    <text evidence="2">The sequence shown here is derived from an EMBL/GenBank/DDBJ whole genome shotgun (WGS) entry which is preliminary data.</text>
</comment>
<dbReference type="InterPro" id="IPR003732">
    <property type="entry name" value="Daa-tRNA_deacyls_DTD"/>
</dbReference>
<gene>
    <name evidence="2" type="ORF">B5789_0373</name>
</gene>
<dbReference type="InterPro" id="IPR023509">
    <property type="entry name" value="DTD-like_sf"/>
</dbReference>
<evidence type="ECO:0000256" key="1">
    <source>
        <dbReference type="ARBA" id="ARBA00009673"/>
    </source>
</evidence>
<dbReference type="EMBL" id="NAQF01000002">
    <property type="protein sequence ID" value="OQM58296.1"/>
    <property type="molecule type" value="Genomic_DNA"/>
</dbReference>
<dbReference type="PANTHER" id="PTHR10472:SF5">
    <property type="entry name" value="D-AMINOACYL-TRNA DEACYLASE 1"/>
    <property type="match status" value="1"/>
</dbReference>
<organism evidence="2 3">
    <name type="scientific">Bifidobacterium adolescentis</name>
    <dbReference type="NCBI Taxonomy" id="1680"/>
    <lineage>
        <taxon>Bacteria</taxon>
        <taxon>Bacillati</taxon>
        <taxon>Actinomycetota</taxon>
        <taxon>Actinomycetes</taxon>
        <taxon>Bifidobacteriales</taxon>
        <taxon>Bifidobacteriaceae</taxon>
        <taxon>Bifidobacterium</taxon>
    </lineage>
</organism>
<dbReference type="PANTHER" id="PTHR10472">
    <property type="entry name" value="D-TYROSYL-TRNA TYR DEACYLASE"/>
    <property type="match status" value="1"/>
</dbReference>
<dbReference type="Gene3D" id="3.50.80.10">
    <property type="entry name" value="D-tyrosyl-tRNA(Tyr) deacylase"/>
    <property type="match status" value="1"/>
</dbReference>
<dbReference type="AlphaFoldDB" id="A0AB73PFY4"/>
<accession>A0AB73PFY4</accession>